<proteinExistence type="predicted"/>
<dbReference type="AlphaFoldDB" id="A0AAD4W6T8"/>
<dbReference type="EMBL" id="JAJFAZ020000003">
    <property type="protein sequence ID" value="KAI5336631.1"/>
    <property type="molecule type" value="Genomic_DNA"/>
</dbReference>
<accession>A0AAD4W6T8</accession>
<comment type="caution">
    <text evidence="1">The sequence shown here is derived from an EMBL/GenBank/DDBJ whole genome shotgun (WGS) entry which is preliminary data.</text>
</comment>
<reference evidence="1 2" key="1">
    <citation type="journal article" date="2022" name="G3 (Bethesda)">
        <title>Whole-genome sequence and methylome profiling of the almond [Prunus dulcis (Mill.) D.A. Webb] cultivar 'Nonpareil'.</title>
        <authorList>
            <person name="D'Amico-Willman K.M."/>
            <person name="Ouma W.Z."/>
            <person name="Meulia T."/>
            <person name="Sideli G.M."/>
            <person name="Gradziel T.M."/>
            <person name="Fresnedo-Ramirez J."/>
        </authorList>
    </citation>
    <scope>NUCLEOTIDE SEQUENCE [LARGE SCALE GENOMIC DNA]</scope>
    <source>
        <strain evidence="1">Clone GOH B32 T37-40</strain>
    </source>
</reference>
<name>A0AAD4W6T8_PRUDU</name>
<gene>
    <name evidence="1" type="ORF">L3X38_015899</name>
</gene>
<protein>
    <submittedName>
        <fullName evidence="1">Uncharacterized protein</fullName>
    </submittedName>
</protein>
<organism evidence="1 2">
    <name type="scientific">Prunus dulcis</name>
    <name type="common">Almond</name>
    <name type="synonym">Amygdalus dulcis</name>
    <dbReference type="NCBI Taxonomy" id="3755"/>
    <lineage>
        <taxon>Eukaryota</taxon>
        <taxon>Viridiplantae</taxon>
        <taxon>Streptophyta</taxon>
        <taxon>Embryophyta</taxon>
        <taxon>Tracheophyta</taxon>
        <taxon>Spermatophyta</taxon>
        <taxon>Magnoliopsida</taxon>
        <taxon>eudicotyledons</taxon>
        <taxon>Gunneridae</taxon>
        <taxon>Pentapetalae</taxon>
        <taxon>rosids</taxon>
        <taxon>fabids</taxon>
        <taxon>Rosales</taxon>
        <taxon>Rosaceae</taxon>
        <taxon>Amygdaloideae</taxon>
        <taxon>Amygdaleae</taxon>
        <taxon>Prunus</taxon>
    </lineage>
</organism>
<evidence type="ECO:0000313" key="2">
    <source>
        <dbReference type="Proteomes" id="UP001054821"/>
    </source>
</evidence>
<sequence length="125" mass="13524">MNIVSSSQTTAFTSSSSKIATTGSHGYVLHSSSKKHIWVIDTGATDHMTFDPGQLTSHTPSSQSVVSNANGHLQQFTEACGQPRLLLLSPPPKVLLFIRPPRSDIAYAVSVEEYFMAHLPSWAPT</sequence>
<dbReference type="Proteomes" id="UP001054821">
    <property type="component" value="Chromosome 3"/>
</dbReference>
<keyword evidence="2" id="KW-1185">Reference proteome</keyword>
<evidence type="ECO:0000313" key="1">
    <source>
        <dbReference type="EMBL" id="KAI5336631.1"/>
    </source>
</evidence>